<feature type="compositionally biased region" description="Low complexity" evidence="4">
    <location>
        <begin position="461"/>
        <end position="482"/>
    </location>
</feature>
<keyword evidence="5" id="KW-0812">Transmembrane</keyword>
<dbReference type="Gene3D" id="1.25.40.10">
    <property type="entry name" value="Tetratricopeptide repeat domain"/>
    <property type="match status" value="1"/>
</dbReference>
<dbReference type="SMART" id="SM00327">
    <property type="entry name" value="VWA"/>
    <property type="match status" value="1"/>
</dbReference>
<evidence type="ECO:0000313" key="8">
    <source>
        <dbReference type="Proteomes" id="UP001529491"/>
    </source>
</evidence>
<feature type="compositionally biased region" description="Acidic residues" evidence="4">
    <location>
        <begin position="451"/>
        <end position="460"/>
    </location>
</feature>
<dbReference type="PANTHER" id="PTHR22550">
    <property type="entry name" value="SPORE GERMINATION PROTEIN"/>
    <property type="match status" value="1"/>
</dbReference>
<dbReference type="SUPFAM" id="SSF53300">
    <property type="entry name" value="vWA-like"/>
    <property type="match status" value="1"/>
</dbReference>
<keyword evidence="2 3" id="KW-0802">TPR repeat</keyword>
<dbReference type="RefSeq" id="WP_310471661.1">
    <property type="nucleotide sequence ID" value="NZ_CP136522.1"/>
</dbReference>
<evidence type="ECO:0000256" key="4">
    <source>
        <dbReference type="SAM" id="MobiDB-lite"/>
    </source>
</evidence>
<dbReference type="PROSITE" id="PS50234">
    <property type="entry name" value="VWFA"/>
    <property type="match status" value="1"/>
</dbReference>
<evidence type="ECO:0000313" key="7">
    <source>
        <dbReference type="EMBL" id="WOT04032.1"/>
    </source>
</evidence>
<dbReference type="InterPro" id="IPR036465">
    <property type="entry name" value="vWFA_dom_sf"/>
</dbReference>
<dbReference type="InterPro" id="IPR019734">
    <property type="entry name" value="TPR_rpt"/>
</dbReference>
<feature type="region of interest" description="Disordered" evidence="4">
    <location>
        <begin position="445"/>
        <end position="624"/>
    </location>
</feature>
<feature type="transmembrane region" description="Helical" evidence="5">
    <location>
        <begin position="6"/>
        <end position="23"/>
    </location>
</feature>
<organism evidence="7 8">
    <name type="scientific">Shewanella youngdeokensis</name>
    <dbReference type="NCBI Taxonomy" id="2999068"/>
    <lineage>
        <taxon>Bacteria</taxon>
        <taxon>Pseudomonadati</taxon>
        <taxon>Pseudomonadota</taxon>
        <taxon>Gammaproteobacteria</taxon>
        <taxon>Alteromonadales</taxon>
        <taxon>Shewanellaceae</taxon>
        <taxon>Shewanella</taxon>
    </lineage>
</organism>
<dbReference type="SUPFAM" id="SSF48452">
    <property type="entry name" value="TPR-like"/>
    <property type="match status" value="1"/>
</dbReference>
<dbReference type="Pfam" id="PF07719">
    <property type="entry name" value="TPR_2"/>
    <property type="match status" value="1"/>
</dbReference>
<feature type="domain" description="VWFA" evidence="6">
    <location>
        <begin position="88"/>
        <end position="281"/>
    </location>
</feature>
<accession>A0ABZ0JVY9</accession>
<evidence type="ECO:0000256" key="1">
    <source>
        <dbReference type="ARBA" id="ARBA00022737"/>
    </source>
</evidence>
<proteinExistence type="predicted"/>
<dbReference type="InterPro" id="IPR011990">
    <property type="entry name" value="TPR-like_helical_dom_sf"/>
</dbReference>
<dbReference type="InterPro" id="IPR050768">
    <property type="entry name" value="UPF0353/GerABKA_families"/>
</dbReference>
<feature type="compositionally biased region" description="Acidic residues" evidence="4">
    <location>
        <begin position="558"/>
        <end position="567"/>
    </location>
</feature>
<dbReference type="Proteomes" id="UP001529491">
    <property type="component" value="Chromosome"/>
</dbReference>
<feature type="compositionally biased region" description="Low complexity" evidence="4">
    <location>
        <begin position="490"/>
        <end position="505"/>
    </location>
</feature>
<evidence type="ECO:0000256" key="2">
    <source>
        <dbReference type="ARBA" id="ARBA00022803"/>
    </source>
</evidence>
<dbReference type="InterPro" id="IPR013105">
    <property type="entry name" value="TPR_2"/>
</dbReference>
<dbReference type="PROSITE" id="PS50293">
    <property type="entry name" value="TPR_REGION"/>
    <property type="match status" value="1"/>
</dbReference>
<gene>
    <name evidence="7" type="ORF">RGE70_11880</name>
</gene>
<feature type="compositionally biased region" description="Polar residues" evidence="4">
    <location>
        <begin position="546"/>
        <end position="557"/>
    </location>
</feature>
<evidence type="ECO:0000256" key="3">
    <source>
        <dbReference type="PROSITE-ProRule" id="PRU00339"/>
    </source>
</evidence>
<dbReference type="PANTHER" id="PTHR22550:SF14">
    <property type="entry name" value="VWFA DOMAIN-CONTAINING PROTEIN"/>
    <property type="match status" value="1"/>
</dbReference>
<feature type="compositionally biased region" description="Basic and acidic residues" evidence="4">
    <location>
        <begin position="584"/>
        <end position="593"/>
    </location>
</feature>
<feature type="repeat" description="TPR" evidence="3">
    <location>
        <begin position="397"/>
        <end position="430"/>
    </location>
</feature>
<dbReference type="Gene3D" id="3.40.50.410">
    <property type="entry name" value="von Willebrand factor, type A domain"/>
    <property type="match status" value="1"/>
</dbReference>
<keyword evidence="5" id="KW-0472">Membrane</keyword>
<dbReference type="InterPro" id="IPR002035">
    <property type="entry name" value="VWF_A"/>
</dbReference>
<name>A0ABZ0JVY9_9GAMM</name>
<dbReference type="Pfam" id="PF13519">
    <property type="entry name" value="VWA_2"/>
    <property type="match status" value="1"/>
</dbReference>
<keyword evidence="1" id="KW-0677">Repeat</keyword>
<protein>
    <submittedName>
        <fullName evidence="7">VWA domain-containing protein</fullName>
    </submittedName>
</protein>
<dbReference type="PROSITE" id="PS50005">
    <property type="entry name" value="TPR"/>
    <property type="match status" value="1"/>
</dbReference>
<evidence type="ECO:0000256" key="5">
    <source>
        <dbReference type="SAM" id="Phobius"/>
    </source>
</evidence>
<dbReference type="EMBL" id="CP136522">
    <property type="protein sequence ID" value="WOT04032.1"/>
    <property type="molecule type" value="Genomic_DNA"/>
</dbReference>
<keyword evidence="8" id="KW-1185">Reference proteome</keyword>
<feature type="transmembrane region" description="Helical" evidence="5">
    <location>
        <begin position="56"/>
        <end position="75"/>
    </location>
</feature>
<feature type="compositionally biased region" description="Acidic residues" evidence="4">
    <location>
        <begin position="506"/>
        <end position="520"/>
    </location>
</feature>
<keyword evidence="5" id="KW-1133">Transmembrane helix</keyword>
<evidence type="ECO:0000259" key="6">
    <source>
        <dbReference type="PROSITE" id="PS50234"/>
    </source>
</evidence>
<sequence length="624" mass="68861">MHFLRPEWFLALIPLCILLVFITRNHTVGSNWDHYIAPHLATVLLGQTQKKKNHNVVYLTLTWLVAVLALSGPALEKTALPVYESAQGRVLIMDMSLSMYANDLSPNRLTQSKYRATDLIQNLTEGETGLVAYAGDAFTISPLTRDKATLLNLLPTLSPDIMPVKGSNIEAALKQAKSLLSQGGHIQGDIVLFTDGVTTSQLNQAQAVLKGSPYRLAILAFGTEQGSPIQLPDGQLLRDNANQVVVAKTDYGLLQSLAATNGTVIQTRADGQDLTELAQWLASSQDTKASDLEGEVWRDLGGYIALLLLLPALLSFRHGMIGACALLMILQPVQPAYADTWDDLWQTQDQQAAQAYQAQDYAAAAEQFKQPQWQASARYKAGQFDEALKGFEQDSSATGLYNQGNALMQLGQYEEAEKRYQQALEKAPDMSAAEQNLALAKLLQQQQEQEQNGEGEDQQSDDQQQSDESQSDDQQSQDNSESNSDKNKQDQQQSDEQNADQNSDSDSSEQQEPQDADSNEEQAAANEQPKSNDAPMEADESKEQNEQAQQNQPSSADPDSEPQEDEAQGSMAPVAPTDEPLPPEMERALKAIADDPQVLLRNKMQLEYQKRRRQGINSKENQQW</sequence>
<feature type="compositionally biased region" description="Polar residues" evidence="4">
    <location>
        <begin position="615"/>
        <end position="624"/>
    </location>
</feature>
<dbReference type="SMART" id="SM00028">
    <property type="entry name" value="TPR"/>
    <property type="match status" value="1"/>
</dbReference>
<reference evidence="7 8" key="1">
    <citation type="submission" date="2023-10" db="EMBL/GenBank/DDBJ databases">
        <title>Complete genome sequence of Shewanella sp. DAU334.</title>
        <authorList>
            <person name="Lee Y.-S."/>
            <person name="Jeong H.-R."/>
            <person name="Hwang E.-J."/>
            <person name="Choi Y.-L."/>
            <person name="Kim G.-D."/>
        </authorList>
    </citation>
    <scope>NUCLEOTIDE SEQUENCE [LARGE SCALE GENOMIC DNA]</scope>
    <source>
        <strain evidence="7 8">DAU334</strain>
    </source>
</reference>